<protein>
    <submittedName>
        <fullName evidence="4">Autism susceptibility gene 2 protein-like</fullName>
    </submittedName>
</protein>
<accession>A0ABM1PZY9</accession>
<dbReference type="PANTHER" id="PTHR14429:SF22">
    <property type="entry name" value="AGAP013055-PA"/>
    <property type="match status" value="1"/>
</dbReference>
<evidence type="ECO:0000313" key="4">
    <source>
        <dbReference type="RefSeq" id="XP_017872775.1"/>
    </source>
</evidence>
<reference evidence="4" key="1">
    <citation type="submission" date="2025-08" db="UniProtKB">
        <authorList>
            <consortium name="RefSeq"/>
        </authorList>
    </citation>
    <scope>IDENTIFICATION</scope>
    <source>
        <tissue evidence="4">Whole organism</tissue>
    </source>
</reference>
<proteinExistence type="predicted"/>
<dbReference type="InterPro" id="IPR023246">
    <property type="entry name" value="AUTS2"/>
</dbReference>
<feature type="region of interest" description="Disordered" evidence="2">
    <location>
        <begin position="168"/>
        <end position="202"/>
    </location>
</feature>
<feature type="compositionally biased region" description="Polar residues" evidence="2">
    <location>
        <begin position="1"/>
        <end position="19"/>
    </location>
</feature>
<evidence type="ECO:0000256" key="2">
    <source>
        <dbReference type="SAM" id="MobiDB-lite"/>
    </source>
</evidence>
<organism evidence="3 4">
    <name type="scientific">Drosophila arizonae</name>
    <name type="common">Fruit fly</name>
    <dbReference type="NCBI Taxonomy" id="7263"/>
    <lineage>
        <taxon>Eukaryota</taxon>
        <taxon>Metazoa</taxon>
        <taxon>Ecdysozoa</taxon>
        <taxon>Arthropoda</taxon>
        <taxon>Hexapoda</taxon>
        <taxon>Insecta</taxon>
        <taxon>Pterygota</taxon>
        <taxon>Neoptera</taxon>
        <taxon>Endopterygota</taxon>
        <taxon>Diptera</taxon>
        <taxon>Brachycera</taxon>
        <taxon>Muscomorpha</taxon>
        <taxon>Ephydroidea</taxon>
        <taxon>Drosophilidae</taxon>
        <taxon>Drosophila</taxon>
    </lineage>
</organism>
<evidence type="ECO:0000313" key="3">
    <source>
        <dbReference type="Proteomes" id="UP000694904"/>
    </source>
</evidence>
<keyword evidence="3" id="KW-1185">Reference proteome</keyword>
<sequence>MQPTAMTCTPSIPTVTSGNVRPLPSPLSSGVIGALGRVAGNATSPHAAHSTASSGHAPIANFQTTFFAAPQAPLHSSSSANISVGSSINCTVSHIPLVSYTTAVIAAMATVTTTTPSINTVGNTQSTVPTVSTAVASTPHPFSAESLFQPSKNDQADLLRRELDSRFLDRSGLSQPSPSSSSTYLRQDLHHQHQHTHLHQHPQLLSTAPMSSSSTVMPVTPPNPTQIFPPPLFKDIPKIAAVDQQFYRASIGIPPGYTGYNPTGVLHNGLGGPTPFVPPNHLTSFAPKKTGRWNAMHVRIAWEIYYHQNKQNSEKPMLAGGSTLGNNCSIGNSGTSSVPNNTNSMISTTAVGLSGNNSAALPTSGAVVVASGSAASVNMKPLPSVTLNSASPHLLHRSSELTSVAAFARSPFEASPLAASFIGAPPSHIGTAVSQFSRYVGSFGFAGLSHFGRDISLSGHLDTWR</sequence>
<dbReference type="RefSeq" id="XP_017872775.1">
    <property type="nucleotide sequence ID" value="XM_018017286.1"/>
</dbReference>
<feature type="compositionally biased region" description="Low complexity" evidence="2">
    <location>
        <begin position="174"/>
        <end position="186"/>
    </location>
</feature>
<name>A0ABM1PZY9_DROAR</name>
<gene>
    <name evidence="4" type="primary">LOC108620380</name>
</gene>
<keyword evidence="1" id="KW-0597">Phosphoprotein</keyword>
<dbReference type="PANTHER" id="PTHR14429">
    <property type="entry name" value="FIBROSIN FAMILY MEMBER"/>
    <property type="match status" value="1"/>
</dbReference>
<dbReference type="GeneID" id="108620380"/>
<evidence type="ECO:0000256" key="1">
    <source>
        <dbReference type="ARBA" id="ARBA00022553"/>
    </source>
</evidence>
<dbReference type="Proteomes" id="UP000694904">
    <property type="component" value="Unplaced"/>
</dbReference>
<feature type="region of interest" description="Disordered" evidence="2">
    <location>
        <begin position="1"/>
        <end position="20"/>
    </location>
</feature>